<dbReference type="GO" id="GO:0005840">
    <property type="term" value="C:ribosome"/>
    <property type="evidence" value="ECO:0007669"/>
    <property type="project" value="UniProtKB-KW"/>
</dbReference>
<proteinExistence type="inferred from homology"/>
<evidence type="ECO:0000256" key="2">
    <source>
        <dbReference type="ARBA" id="ARBA00023274"/>
    </source>
</evidence>
<dbReference type="SUPFAM" id="SSF143800">
    <property type="entry name" value="L28p-like"/>
    <property type="match status" value="1"/>
</dbReference>
<name>A0ABP8WJ00_9MICO</name>
<dbReference type="EMBL" id="BAABHM010000003">
    <property type="protein sequence ID" value="GAA4689152.1"/>
    <property type="molecule type" value="Genomic_DNA"/>
</dbReference>
<reference evidence="5" key="1">
    <citation type="journal article" date="2019" name="Int. J. Syst. Evol. Microbiol.">
        <title>The Global Catalogue of Microorganisms (GCM) 10K type strain sequencing project: providing services to taxonomists for standard genome sequencing and annotation.</title>
        <authorList>
            <consortium name="The Broad Institute Genomics Platform"/>
            <consortium name="The Broad Institute Genome Sequencing Center for Infectious Disease"/>
            <person name="Wu L."/>
            <person name="Ma J."/>
        </authorList>
    </citation>
    <scope>NUCLEOTIDE SEQUENCE [LARGE SCALE GENOMIC DNA]</scope>
    <source>
        <strain evidence="5">JCM 17975</strain>
    </source>
</reference>
<dbReference type="PANTHER" id="PTHR33280">
    <property type="entry name" value="50S RIBOSOMAL PROTEIN L31, CHLOROPLASTIC"/>
    <property type="match status" value="1"/>
</dbReference>
<dbReference type="Pfam" id="PF01197">
    <property type="entry name" value="Ribosomal_L31"/>
    <property type="match status" value="1"/>
</dbReference>
<dbReference type="InterPro" id="IPR034704">
    <property type="entry name" value="Ribosomal_bL28/bL31-like_sf"/>
</dbReference>
<keyword evidence="5" id="KW-1185">Reference proteome</keyword>
<dbReference type="InterPro" id="IPR002150">
    <property type="entry name" value="Ribosomal_bL31"/>
</dbReference>
<dbReference type="Proteomes" id="UP001500843">
    <property type="component" value="Unassembled WGS sequence"/>
</dbReference>
<organism evidence="4 5">
    <name type="scientific">Promicromonospora umidemergens</name>
    <dbReference type="NCBI Taxonomy" id="629679"/>
    <lineage>
        <taxon>Bacteria</taxon>
        <taxon>Bacillati</taxon>
        <taxon>Actinomycetota</taxon>
        <taxon>Actinomycetes</taxon>
        <taxon>Micrococcales</taxon>
        <taxon>Promicromonosporaceae</taxon>
        <taxon>Promicromonospora</taxon>
    </lineage>
</organism>
<accession>A0ABP8WJ00</accession>
<gene>
    <name evidence="4" type="ORF">GCM10023198_04550</name>
</gene>
<evidence type="ECO:0000313" key="5">
    <source>
        <dbReference type="Proteomes" id="UP001500843"/>
    </source>
</evidence>
<dbReference type="RefSeq" id="WP_253871465.1">
    <property type="nucleotide sequence ID" value="NZ_BAABHM010000003.1"/>
</dbReference>
<keyword evidence="2 3" id="KW-0687">Ribonucleoprotein</keyword>
<dbReference type="NCBIfam" id="NF002462">
    <property type="entry name" value="PRK01678.1"/>
    <property type="match status" value="1"/>
</dbReference>
<sequence length="102" mass="10981">MKNIHPTYGPVVFRDASAGFTFLTRSTLAADTDSGPGRPTATIEWTDGNTYPVVDVEISSASHPFWTGSARVVDTAGRVEKFRQRYAKHGSTNTTDDSKGGS</sequence>
<dbReference type="NCBIfam" id="TIGR00105">
    <property type="entry name" value="L31"/>
    <property type="match status" value="1"/>
</dbReference>
<comment type="caution">
    <text evidence="4">The sequence shown here is derived from an EMBL/GenBank/DDBJ whole genome shotgun (WGS) entry which is preliminary data.</text>
</comment>
<evidence type="ECO:0000256" key="3">
    <source>
        <dbReference type="RuleBase" id="RU000564"/>
    </source>
</evidence>
<dbReference type="InterPro" id="IPR027493">
    <property type="entry name" value="Ribosomal_bL31_B"/>
</dbReference>
<dbReference type="Gene3D" id="4.10.830.30">
    <property type="entry name" value="Ribosomal protein L31"/>
    <property type="match status" value="1"/>
</dbReference>
<evidence type="ECO:0000313" key="4">
    <source>
        <dbReference type="EMBL" id="GAA4689152.1"/>
    </source>
</evidence>
<dbReference type="InterPro" id="IPR042105">
    <property type="entry name" value="Ribosomal_bL31_sf"/>
</dbReference>
<dbReference type="PROSITE" id="PS01143">
    <property type="entry name" value="RIBOSOMAL_L31"/>
    <property type="match status" value="1"/>
</dbReference>
<protein>
    <recommendedName>
        <fullName evidence="3">50S ribosomal protein L31</fullName>
    </recommendedName>
</protein>
<comment type="similarity">
    <text evidence="3">Belongs to the bacterial ribosomal protein bL31 family.</text>
</comment>
<keyword evidence="1 3" id="KW-0689">Ribosomal protein</keyword>
<evidence type="ECO:0000256" key="1">
    <source>
        <dbReference type="ARBA" id="ARBA00022980"/>
    </source>
</evidence>
<dbReference type="PANTHER" id="PTHR33280:SF1">
    <property type="entry name" value="LARGE RIBOSOMAL SUBUNIT PROTEIN BL31C"/>
    <property type="match status" value="1"/>
</dbReference>